<reference evidence="4" key="1">
    <citation type="submission" date="2023-04" db="EMBL/GenBank/DDBJ databases">
        <authorList>
            <person name="Vijverberg K."/>
            <person name="Xiong W."/>
            <person name="Schranz E."/>
        </authorList>
    </citation>
    <scope>NUCLEOTIDE SEQUENCE</scope>
</reference>
<organism evidence="4 5">
    <name type="scientific">Lactuca saligna</name>
    <name type="common">Willowleaf lettuce</name>
    <dbReference type="NCBI Taxonomy" id="75948"/>
    <lineage>
        <taxon>Eukaryota</taxon>
        <taxon>Viridiplantae</taxon>
        <taxon>Streptophyta</taxon>
        <taxon>Embryophyta</taxon>
        <taxon>Tracheophyta</taxon>
        <taxon>Spermatophyta</taxon>
        <taxon>Magnoliopsida</taxon>
        <taxon>eudicotyledons</taxon>
        <taxon>Gunneridae</taxon>
        <taxon>Pentapetalae</taxon>
        <taxon>asterids</taxon>
        <taxon>campanulids</taxon>
        <taxon>Asterales</taxon>
        <taxon>Asteraceae</taxon>
        <taxon>Cichorioideae</taxon>
        <taxon>Cichorieae</taxon>
        <taxon>Lactucinae</taxon>
        <taxon>Lactuca</taxon>
    </lineage>
</organism>
<dbReference type="AlphaFoldDB" id="A0AA35YY32"/>
<evidence type="ECO:0000256" key="1">
    <source>
        <dbReference type="SAM" id="MobiDB-lite"/>
    </source>
</evidence>
<dbReference type="InterPro" id="IPR006867">
    <property type="entry name" value="DUF632"/>
</dbReference>
<feature type="compositionally biased region" description="Acidic residues" evidence="1">
    <location>
        <begin position="105"/>
        <end position="118"/>
    </location>
</feature>
<feature type="region of interest" description="Disordered" evidence="1">
    <location>
        <begin position="105"/>
        <end position="150"/>
    </location>
</feature>
<name>A0AA35YY32_LACSI</name>
<feature type="domain" description="DUF630" evidence="3">
    <location>
        <begin position="1"/>
        <end position="66"/>
    </location>
</feature>
<accession>A0AA35YY32</accession>
<feature type="domain" description="DUF632" evidence="2">
    <location>
        <begin position="217"/>
        <end position="522"/>
    </location>
</feature>
<dbReference type="Proteomes" id="UP001177003">
    <property type="component" value="Chromosome 4"/>
</dbReference>
<keyword evidence="5" id="KW-1185">Reference proteome</keyword>
<dbReference type="PANTHER" id="PTHR21450">
    <property type="entry name" value="PROTEIN ALTERED PHOSPHATE STARVATION RESPONSE 1"/>
    <property type="match status" value="1"/>
</dbReference>
<dbReference type="Pfam" id="PF04783">
    <property type="entry name" value="DUF630"/>
    <property type="match status" value="1"/>
</dbReference>
<sequence>MGCVVSLRKSAAGDDDDDLLVSVCRERKRLMKSAVDRRYALAGAHCKYNQSLYAVALALRLFVARHSSSPSSRFLITFPEPSTNLHLTQSKPTAVPEAVTEVIEEEEAEETEETEEESNGSVCEHFYDDGTVDPTPAPPVVTSSGHEQNPDEFGGWDFFNPFQNMMVNDVGVEHEDEGQKRKAEDVKVAAADANVSLKVIDTHTPSLSNEDDNGRELLDALKDVEDHFLKAYESGVEFSKMLESSNVGPLDHLHSKESSEKFIPSIAWHKSAITRSPSCRSLLSSSSRSSSTWTGINSSSDIFEETGGMESGSHLSTLGRLYAWEKKLYDEVKAGSEIKKLYDRKSSQLSGENGSNKHGIEEQINDLYSRMLVSIKICNSISKRIEKVRDDELQPQLIELLHGLTKTWKSMLKSHKMQSRTMFEVKSFPTAALANDRSRRLATLQLEAEIQNWQSTFSSYIASIKAYIESLTEWSNRTLTPIPEPATPPPVFTISRDWLIVTKNLPDKAVTYAMKRFSKDLRALWAQQGFEQQQQQKVKRLVVEMEKRLVGFEREERNIINLKPLNVKNKVDVLAEKKDKLDSFRKMVETEKVKHKDCVEETRRVILVGFQTGFSSVFDSLTEFCEICVRKYDDVARNAILGSKLIHER</sequence>
<protein>
    <recommendedName>
        <fullName evidence="6">DUF632 domain-containing protein</fullName>
    </recommendedName>
</protein>
<dbReference type="PANTHER" id="PTHR21450:SF52">
    <property type="entry name" value="NITRATE REGULATORY GENE2 PROTEIN"/>
    <property type="match status" value="1"/>
</dbReference>
<evidence type="ECO:0000313" key="4">
    <source>
        <dbReference type="EMBL" id="CAI9282383.1"/>
    </source>
</evidence>
<evidence type="ECO:0000259" key="2">
    <source>
        <dbReference type="Pfam" id="PF04782"/>
    </source>
</evidence>
<evidence type="ECO:0000313" key="5">
    <source>
        <dbReference type="Proteomes" id="UP001177003"/>
    </source>
</evidence>
<evidence type="ECO:0008006" key="6">
    <source>
        <dbReference type="Google" id="ProtNLM"/>
    </source>
</evidence>
<dbReference type="InterPro" id="IPR006868">
    <property type="entry name" value="DUF630"/>
</dbReference>
<gene>
    <name evidence="4" type="ORF">LSALG_LOCUS22027</name>
</gene>
<dbReference type="EMBL" id="OX465080">
    <property type="protein sequence ID" value="CAI9282383.1"/>
    <property type="molecule type" value="Genomic_DNA"/>
</dbReference>
<dbReference type="Pfam" id="PF04782">
    <property type="entry name" value="DUF632"/>
    <property type="match status" value="1"/>
</dbReference>
<evidence type="ECO:0000259" key="3">
    <source>
        <dbReference type="Pfam" id="PF04783"/>
    </source>
</evidence>
<proteinExistence type="predicted"/>